<sequence length="142" mass="16463">MLREELKKRAISMVQIPSHFQPLIEEYVERENGEGEAIFSWTNEEQDEGITINLDLSGNLTGLSIDNNDKNSDVRPLNIEEKRECAEQFLLSNYPEALKDLTYYKTKKITCADRFYYEQIVMDLPLEHAGCYIDIDLAGEYC</sequence>
<feature type="domain" description="YcdB/YcdC repeated" evidence="1">
    <location>
        <begin position="4"/>
        <end position="140"/>
    </location>
</feature>
<keyword evidence="3" id="KW-1185">Reference proteome</keyword>
<reference evidence="2 3" key="1">
    <citation type="submission" date="2023-06" db="EMBL/GenBank/DDBJ databases">
        <title>Comparative genomics of Bacillaceae isolates and their secondary metabolite potential.</title>
        <authorList>
            <person name="Song L."/>
            <person name="Nielsen L.J."/>
            <person name="Mohite O."/>
            <person name="Xu X."/>
            <person name="Weber T."/>
            <person name="Kovacs A.T."/>
        </authorList>
    </citation>
    <scope>NUCLEOTIDE SEQUENCE [LARGE SCALE GENOMIC DNA]</scope>
    <source>
        <strain evidence="2 3">DX2.1</strain>
    </source>
</reference>
<dbReference type="RefSeq" id="WP_289359131.1">
    <property type="nucleotide sequence ID" value="NZ_JAUCFG010000002.1"/>
</dbReference>
<evidence type="ECO:0000259" key="1">
    <source>
        <dbReference type="Pfam" id="PF16244"/>
    </source>
</evidence>
<name>A0ABT7R781_9BACI</name>
<comment type="caution">
    <text evidence="2">The sequence shown here is derived from an EMBL/GenBank/DDBJ whole genome shotgun (WGS) entry which is preliminary data.</text>
</comment>
<accession>A0ABT7R781</accession>
<dbReference type="InterPro" id="IPR032599">
    <property type="entry name" value="YcdB/YcdC_rep_domain"/>
</dbReference>
<dbReference type="EMBL" id="JAUCFG010000002">
    <property type="protein sequence ID" value="MDM5438782.1"/>
    <property type="molecule type" value="Genomic_DNA"/>
</dbReference>
<protein>
    <recommendedName>
        <fullName evidence="1">YcdB/YcdC repeated domain-containing protein</fullName>
    </recommendedName>
</protein>
<dbReference type="Proteomes" id="UP001224139">
    <property type="component" value="Unassembled WGS sequence"/>
</dbReference>
<proteinExistence type="predicted"/>
<evidence type="ECO:0000313" key="2">
    <source>
        <dbReference type="EMBL" id="MDM5438782.1"/>
    </source>
</evidence>
<dbReference type="Pfam" id="PF16244">
    <property type="entry name" value="DUF4901"/>
    <property type="match status" value="1"/>
</dbReference>
<evidence type="ECO:0000313" key="3">
    <source>
        <dbReference type="Proteomes" id="UP001224139"/>
    </source>
</evidence>
<gene>
    <name evidence="2" type="ORF">QUG02_11720</name>
</gene>
<organism evidence="2 3">
    <name type="scientific">Bacillus hominis</name>
    <dbReference type="NCBI Taxonomy" id="2817478"/>
    <lineage>
        <taxon>Bacteria</taxon>
        <taxon>Bacillati</taxon>
        <taxon>Bacillota</taxon>
        <taxon>Bacilli</taxon>
        <taxon>Bacillales</taxon>
        <taxon>Bacillaceae</taxon>
        <taxon>Bacillus</taxon>
        <taxon>Bacillus cereus group</taxon>
    </lineage>
</organism>